<dbReference type="EMBL" id="JAJAGQ010000006">
    <property type="protein sequence ID" value="KAJ8559803.1"/>
    <property type="molecule type" value="Genomic_DNA"/>
</dbReference>
<dbReference type="AlphaFoldDB" id="A0A9Q1MJL3"/>
<dbReference type="SUPFAM" id="SSF52266">
    <property type="entry name" value="SGNH hydrolase"/>
    <property type="match status" value="1"/>
</dbReference>
<evidence type="ECO:0000313" key="3">
    <source>
        <dbReference type="EMBL" id="KAJ8559803.1"/>
    </source>
</evidence>
<accession>A0A9Q1MJL3</accession>
<evidence type="ECO:0000259" key="2">
    <source>
        <dbReference type="Pfam" id="PF03629"/>
    </source>
</evidence>
<gene>
    <name evidence="3" type="ORF">K7X08_003861</name>
</gene>
<dbReference type="PANTHER" id="PTHR31988:SF19">
    <property type="entry name" value="9-O-ACETYL-N-ACETYLNEURAMINIC ACID DEACETYLASE-RELATED"/>
    <property type="match status" value="1"/>
</dbReference>
<dbReference type="InterPro" id="IPR052940">
    <property type="entry name" value="Carb_Esterase_6"/>
</dbReference>
<dbReference type="Pfam" id="PF03629">
    <property type="entry name" value="SASA"/>
    <property type="match status" value="1"/>
</dbReference>
<sequence>MALYQMSALPMLLEFSEWAHEEHLYVNMVKRAKASMHHGGEIKALLWYQGESDTLSQHCAETYKANMEKLIHNVRADCIFHLCQLFRLQLHQVMRSILKRFDKRKRRLTSQMLYVLDAMGLQLKEDNLHLTTEAQVKLGQMLADAYLAHFAPQEPCVASS</sequence>
<evidence type="ECO:0000256" key="1">
    <source>
        <dbReference type="ARBA" id="ARBA00022801"/>
    </source>
</evidence>
<dbReference type="GO" id="GO:0016787">
    <property type="term" value="F:hydrolase activity"/>
    <property type="evidence" value="ECO:0007669"/>
    <property type="project" value="UniProtKB-KW"/>
</dbReference>
<reference evidence="4" key="1">
    <citation type="journal article" date="2023" name="Proc. Natl. Acad. Sci. U.S.A.">
        <title>Genomic and structural basis for evolution of tropane alkaloid biosynthesis.</title>
        <authorList>
            <person name="Wanga Y.-J."/>
            <person name="Taina T."/>
            <person name="Yua J.-Y."/>
            <person name="Lia J."/>
            <person name="Xua B."/>
            <person name="Chenc J."/>
            <person name="D'Auriad J.C."/>
            <person name="Huanga J.-P."/>
            <person name="Huanga S.-X."/>
        </authorList>
    </citation>
    <scope>NUCLEOTIDE SEQUENCE [LARGE SCALE GENOMIC DNA]</scope>
    <source>
        <strain evidence="4">cv. KIB-2019</strain>
    </source>
</reference>
<protein>
    <recommendedName>
        <fullName evidence="2">Sialate O-acetylesterase domain-containing protein</fullName>
    </recommendedName>
</protein>
<name>A0A9Q1MJL3_9SOLA</name>
<keyword evidence="1" id="KW-0378">Hydrolase</keyword>
<proteinExistence type="predicted"/>
<dbReference type="Gene3D" id="3.40.50.1110">
    <property type="entry name" value="SGNH hydrolase"/>
    <property type="match status" value="1"/>
</dbReference>
<dbReference type="InterPro" id="IPR005181">
    <property type="entry name" value="SASA"/>
</dbReference>
<dbReference type="InterPro" id="IPR036514">
    <property type="entry name" value="SGNH_hydro_sf"/>
</dbReference>
<dbReference type="OrthoDB" id="42638at2759"/>
<evidence type="ECO:0000313" key="4">
    <source>
        <dbReference type="Proteomes" id="UP001152561"/>
    </source>
</evidence>
<keyword evidence="4" id="KW-1185">Reference proteome</keyword>
<organism evidence="3 4">
    <name type="scientific">Anisodus acutangulus</name>
    <dbReference type="NCBI Taxonomy" id="402998"/>
    <lineage>
        <taxon>Eukaryota</taxon>
        <taxon>Viridiplantae</taxon>
        <taxon>Streptophyta</taxon>
        <taxon>Embryophyta</taxon>
        <taxon>Tracheophyta</taxon>
        <taxon>Spermatophyta</taxon>
        <taxon>Magnoliopsida</taxon>
        <taxon>eudicotyledons</taxon>
        <taxon>Gunneridae</taxon>
        <taxon>Pentapetalae</taxon>
        <taxon>asterids</taxon>
        <taxon>lamiids</taxon>
        <taxon>Solanales</taxon>
        <taxon>Solanaceae</taxon>
        <taxon>Solanoideae</taxon>
        <taxon>Hyoscyameae</taxon>
        <taxon>Anisodus</taxon>
    </lineage>
</organism>
<comment type="caution">
    <text evidence="3">The sequence shown here is derived from an EMBL/GenBank/DDBJ whole genome shotgun (WGS) entry which is preliminary data.</text>
</comment>
<feature type="domain" description="Sialate O-acetylesterase" evidence="2">
    <location>
        <begin position="16"/>
        <end position="147"/>
    </location>
</feature>
<dbReference type="PANTHER" id="PTHR31988">
    <property type="entry name" value="ESTERASE, PUTATIVE (DUF303)-RELATED"/>
    <property type="match status" value="1"/>
</dbReference>
<dbReference type="Proteomes" id="UP001152561">
    <property type="component" value="Unassembled WGS sequence"/>
</dbReference>